<keyword evidence="2" id="KW-0472">Membrane</keyword>
<gene>
    <name evidence="3" type="ORF">SCF082_LOCUS48128</name>
</gene>
<dbReference type="Proteomes" id="UP001642464">
    <property type="component" value="Unassembled WGS sequence"/>
</dbReference>
<protein>
    <submittedName>
        <fullName evidence="3">Uncharacterized protein</fullName>
    </submittedName>
</protein>
<evidence type="ECO:0000256" key="1">
    <source>
        <dbReference type="SAM" id="MobiDB-lite"/>
    </source>
</evidence>
<evidence type="ECO:0000313" key="4">
    <source>
        <dbReference type="Proteomes" id="UP001642464"/>
    </source>
</evidence>
<feature type="transmembrane region" description="Helical" evidence="2">
    <location>
        <begin position="155"/>
        <end position="173"/>
    </location>
</feature>
<sequence>MASGAGKKARKQKETEAEEAPALSASATAARHLQNLRRKSEEPGASLAKEPAESAEAIPKSNAAEEAPVSTGSSASPPKASWTPQLEAILRTSMMMVLLKNFSLFLLLAPTAVGECQEERLCMPVVSMLILFIDLSVCTGHLMLGFFDPAYRQDFLFSQFWLMAVLWSLWNVLSHPFWRDNIIDIFIVWPEELHTLLNMATVLAFTFTQTMPSWRHLACLIIGEFLLSLALSAAEAVDGSESNTVRVDLVIFNIAILIIGSTIVLGSLGPDKDADGTPDGLSLASTLRSQAFEDDLQRRKRAVLTALCDTVLTTNAHFAIILSNDSADKLFKRPMLHELFTDYFKDGTEKAKFLASMKKQFVHDDSSDGPRRLRVTMRDANNKPFEADVVVSDASTDVRTGKVLKLMVGMHVRPEHRSQAMEAKRWSTAGTDPPQASALSHPAVGRAGAQGVNGLRRARDEKRSGPAGQAAIKGVDEQRQSHRDFSKELLSMYVDFLRSHPSSGGTSGLPAESNGGPEKGHSSRGAPRIRLHRSNYESFRRRQSTSSTSPS</sequence>
<accession>A0ABP0RUW7</accession>
<evidence type="ECO:0000313" key="3">
    <source>
        <dbReference type="EMBL" id="CAK9103012.1"/>
    </source>
</evidence>
<feature type="region of interest" description="Disordered" evidence="1">
    <location>
        <begin position="1"/>
        <end position="81"/>
    </location>
</feature>
<feature type="compositionally biased region" description="Basic and acidic residues" evidence="1">
    <location>
        <begin position="416"/>
        <end position="425"/>
    </location>
</feature>
<feature type="region of interest" description="Disordered" evidence="1">
    <location>
        <begin position="501"/>
        <end position="551"/>
    </location>
</feature>
<feature type="transmembrane region" description="Helical" evidence="2">
    <location>
        <begin position="121"/>
        <end position="143"/>
    </location>
</feature>
<organism evidence="3 4">
    <name type="scientific">Durusdinium trenchii</name>
    <dbReference type="NCBI Taxonomy" id="1381693"/>
    <lineage>
        <taxon>Eukaryota</taxon>
        <taxon>Sar</taxon>
        <taxon>Alveolata</taxon>
        <taxon>Dinophyceae</taxon>
        <taxon>Suessiales</taxon>
        <taxon>Symbiodiniaceae</taxon>
        <taxon>Durusdinium</taxon>
    </lineage>
</organism>
<feature type="transmembrane region" description="Helical" evidence="2">
    <location>
        <begin position="249"/>
        <end position="268"/>
    </location>
</feature>
<proteinExistence type="predicted"/>
<name>A0ABP0RUW7_9DINO</name>
<dbReference type="EMBL" id="CAXAMM010042106">
    <property type="protein sequence ID" value="CAK9103012.1"/>
    <property type="molecule type" value="Genomic_DNA"/>
</dbReference>
<evidence type="ECO:0000256" key="2">
    <source>
        <dbReference type="SAM" id="Phobius"/>
    </source>
</evidence>
<keyword evidence="2" id="KW-1133">Transmembrane helix</keyword>
<feature type="region of interest" description="Disordered" evidence="1">
    <location>
        <begin position="416"/>
        <end position="480"/>
    </location>
</feature>
<keyword evidence="2" id="KW-0812">Transmembrane</keyword>
<reference evidence="3 4" key="1">
    <citation type="submission" date="2024-02" db="EMBL/GenBank/DDBJ databases">
        <authorList>
            <person name="Chen Y."/>
            <person name="Shah S."/>
            <person name="Dougan E. K."/>
            <person name="Thang M."/>
            <person name="Chan C."/>
        </authorList>
    </citation>
    <scope>NUCLEOTIDE SEQUENCE [LARGE SCALE GENOMIC DNA]</scope>
</reference>
<feature type="compositionally biased region" description="Low complexity" evidence="1">
    <location>
        <begin position="20"/>
        <end position="30"/>
    </location>
</feature>
<keyword evidence="4" id="KW-1185">Reference proteome</keyword>
<comment type="caution">
    <text evidence="3">The sequence shown here is derived from an EMBL/GenBank/DDBJ whole genome shotgun (WGS) entry which is preliminary data.</text>
</comment>